<dbReference type="SUPFAM" id="SSF53756">
    <property type="entry name" value="UDP-Glycosyltransferase/glycogen phosphorylase"/>
    <property type="match status" value="1"/>
</dbReference>
<evidence type="ECO:0000313" key="3">
    <source>
        <dbReference type="Proteomes" id="UP000238430"/>
    </source>
</evidence>
<comment type="caution">
    <text evidence="2">The sequence shown here is derived from an EMBL/GenBank/DDBJ whole genome shotgun (WGS) entry which is preliminary data.</text>
</comment>
<dbReference type="OrthoDB" id="1403340at2"/>
<sequence length="388" mass="44152">MKKNNILIFGPFGDFGGRDVEVNIIARALLDQYKVDIVSSEYMTSGSFAIKDIAYKVSYTTLDEILFDNSILIRILALLNACKHGFKNKNYGYVSNQFSKKYLDYHSKCKQVLYDLLKTYDLVILPVQLSTQFLKETILFCSDNNIKIVIRTTGTVFNVSKNINSLLKKVDLFIHHSKSNSDNVTKYLRHNYKIIDQCTLKEKDLLQLNINKQHPLRYGYLGRLSEEKQILQISQLFADIDVPLVIAGDGPQKEKVLSIAKNSKNVKYLGLIDSHAIDDFFNEIDVLIIASKEETGPLVGVEAMAAGKLIVSTKVGAMPERLEPIKESFWFDIEDVKTLLPIIDQLNQTSVKDMEAIALKNRKIYLDKYSEHNIFNAYLSAIKNCIKD</sequence>
<dbReference type="PANTHER" id="PTHR45947">
    <property type="entry name" value="SULFOQUINOVOSYL TRANSFERASE SQD2"/>
    <property type="match status" value="1"/>
</dbReference>
<dbReference type="AlphaFoldDB" id="A0A2T1NB24"/>
<proteinExistence type="predicted"/>
<dbReference type="EMBL" id="PXOT01000024">
    <property type="protein sequence ID" value="PSG89330.1"/>
    <property type="molecule type" value="Genomic_DNA"/>
</dbReference>
<keyword evidence="3" id="KW-1185">Reference proteome</keyword>
<organism evidence="2 3">
    <name type="scientific">Mesoflavibacter zeaxanthinifaciens subsp. sabulilitoris</name>
    <dbReference type="NCBI Taxonomy" id="1520893"/>
    <lineage>
        <taxon>Bacteria</taxon>
        <taxon>Pseudomonadati</taxon>
        <taxon>Bacteroidota</taxon>
        <taxon>Flavobacteriia</taxon>
        <taxon>Flavobacteriales</taxon>
        <taxon>Flavobacteriaceae</taxon>
        <taxon>Mesoflavibacter</taxon>
    </lineage>
</organism>
<feature type="domain" description="Glycosyl transferase family 1" evidence="1">
    <location>
        <begin position="217"/>
        <end position="348"/>
    </location>
</feature>
<accession>A0A2T1NB24</accession>
<dbReference type="RefSeq" id="WP_106679507.1">
    <property type="nucleotide sequence ID" value="NZ_JACHWV010000003.1"/>
</dbReference>
<evidence type="ECO:0000313" key="2">
    <source>
        <dbReference type="EMBL" id="PSG89330.1"/>
    </source>
</evidence>
<dbReference type="Gene3D" id="3.40.50.2000">
    <property type="entry name" value="Glycogen Phosphorylase B"/>
    <property type="match status" value="2"/>
</dbReference>
<reference evidence="2 3" key="1">
    <citation type="submission" date="2018-03" db="EMBL/GenBank/DDBJ databases">
        <title>Mesoflavibacter sp. HG37 and Mesoflavibacter sp. HG96 sp.nov., two marine bacteria isolated from seawater of Western Pacific Ocean.</title>
        <authorList>
            <person name="Cheng H."/>
            <person name="Wu Y.-H."/>
            <person name="Guo L.-L."/>
            <person name="Xu X.-W."/>
        </authorList>
    </citation>
    <scope>NUCLEOTIDE SEQUENCE [LARGE SCALE GENOMIC DNA]</scope>
    <source>
        <strain evidence="2 3">KCTC 42117</strain>
    </source>
</reference>
<dbReference type="InterPro" id="IPR050194">
    <property type="entry name" value="Glycosyltransferase_grp1"/>
</dbReference>
<evidence type="ECO:0000259" key="1">
    <source>
        <dbReference type="Pfam" id="PF00534"/>
    </source>
</evidence>
<name>A0A2T1NB24_9FLAO</name>
<dbReference type="PANTHER" id="PTHR45947:SF3">
    <property type="entry name" value="SULFOQUINOVOSYL TRANSFERASE SQD2"/>
    <property type="match status" value="1"/>
</dbReference>
<dbReference type="Proteomes" id="UP000238430">
    <property type="component" value="Unassembled WGS sequence"/>
</dbReference>
<protein>
    <recommendedName>
        <fullName evidence="1">Glycosyl transferase family 1 domain-containing protein</fullName>
    </recommendedName>
</protein>
<dbReference type="GO" id="GO:0016757">
    <property type="term" value="F:glycosyltransferase activity"/>
    <property type="evidence" value="ECO:0007669"/>
    <property type="project" value="InterPro"/>
</dbReference>
<gene>
    <name evidence="2" type="ORF">C7H61_10280</name>
</gene>
<dbReference type="Pfam" id="PF00534">
    <property type="entry name" value="Glycos_transf_1"/>
    <property type="match status" value="1"/>
</dbReference>
<dbReference type="InterPro" id="IPR001296">
    <property type="entry name" value="Glyco_trans_1"/>
</dbReference>